<feature type="domain" description="SLH" evidence="3">
    <location>
        <begin position="155"/>
        <end position="213"/>
    </location>
</feature>
<feature type="compositionally biased region" description="Low complexity" evidence="1">
    <location>
        <begin position="96"/>
        <end position="105"/>
    </location>
</feature>
<evidence type="ECO:0000256" key="1">
    <source>
        <dbReference type="SAM" id="MobiDB-lite"/>
    </source>
</evidence>
<evidence type="ECO:0000259" key="3">
    <source>
        <dbReference type="PROSITE" id="PS51272"/>
    </source>
</evidence>
<reference evidence="4" key="1">
    <citation type="submission" date="2020-05" db="EMBL/GenBank/DDBJ databases">
        <authorList>
            <person name="Zhu T."/>
            <person name="Keshari N."/>
            <person name="Lu X."/>
        </authorList>
    </citation>
    <scope>NUCLEOTIDE SEQUENCE</scope>
    <source>
        <strain evidence="4">NK1-12</strain>
    </source>
</reference>
<proteinExistence type="predicted"/>
<dbReference type="Pfam" id="PF00395">
    <property type="entry name" value="SLH"/>
    <property type="match status" value="3"/>
</dbReference>
<keyword evidence="2" id="KW-0812">Transmembrane</keyword>
<dbReference type="RefSeq" id="WP_316433405.1">
    <property type="nucleotide sequence ID" value="NZ_CP053586.1"/>
</dbReference>
<dbReference type="InterPro" id="IPR051465">
    <property type="entry name" value="Cell_Envelope_Struct_Comp"/>
</dbReference>
<feature type="transmembrane region" description="Helical" evidence="2">
    <location>
        <begin position="21"/>
        <end position="39"/>
    </location>
</feature>
<organism evidence="4">
    <name type="scientific">Leptolyngbya sp. NK1-12</name>
    <dbReference type="NCBI Taxonomy" id="2547451"/>
    <lineage>
        <taxon>Bacteria</taxon>
        <taxon>Bacillati</taxon>
        <taxon>Cyanobacteriota</taxon>
        <taxon>Cyanophyceae</taxon>
        <taxon>Leptolyngbyales</taxon>
        <taxon>Leptolyngbyaceae</taxon>
        <taxon>Leptolyngbya group</taxon>
        <taxon>Leptolyngbya</taxon>
    </lineage>
</organism>
<feature type="domain" description="SLH" evidence="3">
    <location>
        <begin position="214"/>
        <end position="277"/>
    </location>
</feature>
<name>A0AA96WBT3_9CYAN</name>
<feature type="region of interest" description="Disordered" evidence="1">
    <location>
        <begin position="74"/>
        <end position="147"/>
    </location>
</feature>
<dbReference type="PROSITE" id="PS51272">
    <property type="entry name" value="SLH"/>
    <property type="match status" value="3"/>
</dbReference>
<sequence length="350" mass="37290">MAGQPPSPGSDRRDPLSFDELVALIVAFLVIGAVLWWSLGRRAETWLGQLSPGLTRSEAEPSPLDPAQRDTVEVAPVGPTAGPTTPSPLPPGTVGGTVDRTTVGVSPAPRGPRTVIIPAVPGLPRAAEPEASPAVPSPSPQVAPQVVVPSPSPEAAVNFPDLSPNYWAYPFIAELARRGMISGFEDGSFRPDQPVTRTQYATLVGEVLPDVRQESQAFPDVPVNFWGKPAIDEAVKSGFLRGYPDTSFQPNQPISRMEVLLSLVNGFQLPKPADPAAPLQVFQDRDQIPEWARPAVAAATQANVVVSHPNVNQFNPNQPATRAEVAAMLYQALTTTGQLPPIQSNYIVRP</sequence>
<dbReference type="InterPro" id="IPR001119">
    <property type="entry name" value="SLH_dom"/>
</dbReference>
<protein>
    <recommendedName>
        <fullName evidence="3">SLH domain-containing protein</fullName>
    </recommendedName>
</protein>
<feature type="domain" description="SLH" evidence="3">
    <location>
        <begin position="279"/>
        <end position="343"/>
    </location>
</feature>
<keyword evidence="2" id="KW-0472">Membrane</keyword>
<accession>A0AA96WBT3</accession>
<evidence type="ECO:0000256" key="2">
    <source>
        <dbReference type="SAM" id="Phobius"/>
    </source>
</evidence>
<feature type="compositionally biased region" description="Low complexity" evidence="1">
    <location>
        <begin position="74"/>
        <end position="84"/>
    </location>
</feature>
<evidence type="ECO:0000313" key="4">
    <source>
        <dbReference type="EMBL" id="WNZ22030.1"/>
    </source>
</evidence>
<dbReference type="EMBL" id="CP053586">
    <property type="protein sequence ID" value="WNZ22030.1"/>
    <property type="molecule type" value="Genomic_DNA"/>
</dbReference>
<dbReference type="PANTHER" id="PTHR43308:SF5">
    <property type="entry name" value="S-LAYER PROTEIN _ PEPTIDOGLYCAN ENDO-BETA-N-ACETYLGLUCOSAMINIDASE"/>
    <property type="match status" value="1"/>
</dbReference>
<dbReference type="PANTHER" id="PTHR43308">
    <property type="entry name" value="OUTER MEMBRANE PROTEIN ALPHA-RELATED"/>
    <property type="match status" value="1"/>
</dbReference>
<dbReference type="AlphaFoldDB" id="A0AA96WBT3"/>
<keyword evidence="2" id="KW-1133">Transmembrane helix</keyword>
<gene>
    <name evidence="4" type="ORF">HJG54_03545</name>
</gene>